<feature type="region of interest" description="Disordered" evidence="2">
    <location>
        <begin position="245"/>
        <end position="265"/>
    </location>
</feature>
<organism evidence="3 4">
    <name type="scientific">Eptatretus burgeri</name>
    <name type="common">Inshore hagfish</name>
    <dbReference type="NCBI Taxonomy" id="7764"/>
    <lineage>
        <taxon>Eukaryota</taxon>
        <taxon>Metazoa</taxon>
        <taxon>Chordata</taxon>
        <taxon>Craniata</taxon>
        <taxon>Vertebrata</taxon>
        <taxon>Cyclostomata</taxon>
        <taxon>Myxini</taxon>
        <taxon>Myxiniformes</taxon>
        <taxon>Myxinidae</taxon>
        <taxon>Eptatretinae</taxon>
        <taxon>Eptatretus</taxon>
    </lineage>
</organism>
<dbReference type="SUPFAM" id="SSF64268">
    <property type="entry name" value="PX domain"/>
    <property type="match status" value="1"/>
</dbReference>
<dbReference type="PANTHER" id="PTHR15729:SF14">
    <property type="entry name" value="RHO GTPASE-ACTIVATING PROTEIN 33 ISOFORM X1"/>
    <property type="match status" value="1"/>
</dbReference>
<dbReference type="PANTHER" id="PTHR15729">
    <property type="entry name" value="CDC42 GTPASE-ACTIVATING PROTEIN"/>
    <property type="match status" value="1"/>
</dbReference>
<proteinExistence type="predicted"/>
<dbReference type="GO" id="GO:0005938">
    <property type="term" value="C:cell cortex"/>
    <property type="evidence" value="ECO:0007669"/>
    <property type="project" value="TreeGrafter"/>
</dbReference>
<feature type="compositionally biased region" description="Basic and acidic residues" evidence="2">
    <location>
        <begin position="248"/>
        <end position="260"/>
    </location>
</feature>
<dbReference type="GO" id="GO:0007264">
    <property type="term" value="P:small GTPase-mediated signal transduction"/>
    <property type="evidence" value="ECO:0007669"/>
    <property type="project" value="TreeGrafter"/>
</dbReference>
<reference evidence="3" key="2">
    <citation type="submission" date="2025-09" db="UniProtKB">
        <authorList>
            <consortium name="Ensembl"/>
        </authorList>
    </citation>
    <scope>IDENTIFICATION</scope>
</reference>
<evidence type="ECO:0000313" key="4">
    <source>
        <dbReference type="Proteomes" id="UP000694388"/>
    </source>
</evidence>
<evidence type="ECO:0000256" key="1">
    <source>
        <dbReference type="ARBA" id="ARBA00022468"/>
    </source>
</evidence>
<dbReference type="Proteomes" id="UP000694388">
    <property type="component" value="Unplaced"/>
</dbReference>
<dbReference type="GO" id="GO:0005096">
    <property type="term" value="F:GTPase activator activity"/>
    <property type="evidence" value="ECO:0007669"/>
    <property type="project" value="UniProtKB-KW"/>
</dbReference>
<protein>
    <submittedName>
        <fullName evidence="3">Uncharacterized protein</fullName>
    </submittedName>
</protein>
<feature type="compositionally biased region" description="Pro residues" evidence="2">
    <location>
        <begin position="8"/>
        <end position="21"/>
    </location>
</feature>
<sequence length="310" mass="34800">NLKISAPSPYPTPSPHTPPLPSPDVKSAACINWCVHPKYALCRLAIPKGHFPRLVDCAHFHYDTVDFGAIQLSLVEDHEDGSKNGLDCSPDASFCILVVCQGRNWVVRRSWEDLWKLDSNLHVCIYDRRFSCLPEIGAIEGYGQELLSRYLTRLSSIADNKINCAPVLTWLEVTHPQSNLIPITCQFLEKCFNVEFNQKCFCNTFICLFLCVYLFKIKVCGRTRTQNRAEWKRAGVLDGGDTNNGVEVHNEGRMKGQGQERRRKTHVVNQLEISSGREKLGIKQNWNTKGGWGRGGGEGTQLPGKGGWAL</sequence>
<dbReference type="GO" id="GO:0001650">
    <property type="term" value="C:fibrillar center"/>
    <property type="evidence" value="ECO:0007669"/>
    <property type="project" value="TreeGrafter"/>
</dbReference>
<dbReference type="GO" id="GO:0035091">
    <property type="term" value="F:phosphatidylinositol binding"/>
    <property type="evidence" value="ECO:0007669"/>
    <property type="project" value="InterPro"/>
</dbReference>
<evidence type="ECO:0000313" key="3">
    <source>
        <dbReference type="Ensembl" id="ENSEBUP00000018031.1"/>
    </source>
</evidence>
<feature type="compositionally biased region" description="Gly residues" evidence="2">
    <location>
        <begin position="290"/>
        <end position="310"/>
    </location>
</feature>
<dbReference type="Ensembl" id="ENSEBUT00000018607.1">
    <property type="protein sequence ID" value="ENSEBUP00000018031.1"/>
    <property type="gene ID" value="ENSEBUG00000011267.1"/>
</dbReference>
<accession>A0A8C4QND4</accession>
<dbReference type="GO" id="GO:0015629">
    <property type="term" value="C:actin cytoskeleton"/>
    <property type="evidence" value="ECO:0007669"/>
    <property type="project" value="TreeGrafter"/>
</dbReference>
<keyword evidence="4" id="KW-1185">Reference proteome</keyword>
<feature type="region of interest" description="Disordered" evidence="2">
    <location>
        <begin position="288"/>
        <end position="310"/>
    </location>
</feature>
<name>A0A8C4QND4_EPTBU</name>
<dbReference type="AlphaFoldDB" id="A0A8C4QND4"/>
<dbReference type="GeneTree" id="ENSGT00940000154313"/>
<dbReference type="InterPro" id="IPR051576">
    <property type="entry name" value="PX-Rho_GAP"/>
</dbReference>
<evidence type="ECO:0000256" key="2">
    <source>
        <dbReference type="SAM" id="MobiDB-lite"/>
    </source>
</evidence>
<keyword evidence="1" id="KW-0343">GTPase activation</keyword>
<reference evidence="3" key="1">
    <citation type="submission" date="2025-08" db="UniProtKB">
        <authorList>
            <consortium name="Ensembl"/>
        </authorList>
    </citation>
    <scope>IDENTIFICATION</scope>
</reference>
<feature type="region of interest" description="Disordered" evidence="2">
    <location>
        <begin position="1"/>
        <end position="21"/>
    </location>
</feature>
<dbReference type="GO" id="GO:0005654">
    <property type="term" value="C:nucleoplasm"/>
    <property type="evidence" value="ECO:0007669"/>
    <property type="project" value="TreeGrafter"/>
</dbReference>
<dbReference type="InterPro" id="IPR036871">
    <property type="entry name" value="PX_dom_sf"/>
</dbReference>
<dbReference type="GO" id="GO:0005794">
    <property type="term" value="C:Golgi apparatus"/>
    <property type="evidence" value="ECO:0007669"/>
    <property type="project" value="TreeGrafter"/>
</dbReference>